<evidence type="ECO:0000313" key="2">
    <source>
        <dbReference type="EMBL" id="PWS34931.1"/>
    </source>
</evidence>
<keyword evidence="1" id="KW-1133">Transmembrane helix</keyword>
<dbReference type="Proteomes" id="UP000245765">
    <property type="component" value="Unassembled WGS sequence"/>
</dbReference>
<name>A0A317F6U3_9PROT</name>
<dbReference type="OrthoDB" id="9804637at2"/>
<sequence>MDWFTGIVVYLLIWWTALFAVLPIGTRPVEEPDPEAGGWRGAPTQPHLLRKIIGTTVLATVLWFGAYALIESDLISFRDGWLAYQGPSGR</sequence>
<protein>
    <submittedName>
        <fullName evidence="2">DUF1467 domain-containing protein</fullName>
    </submittedName>
</protein>
<evidence type="ECO:0000313" key="3">
    <source>
        <dbReference type="Proteomes" id="UP000245765"/>
    </source>
</evidence>
<organism evidence="2 3">
    <name type="scientific">Falsiroseomonas bella</name>
    <dbReference type="NCBI Taxonomy" id="2184016"/>
    <lineage>
        <taxon>Bacteria</taxon>
        <taxon>Pseudomonadati</taxon>
        <taxon>Pseudomonadota</taxon>
        <taxon>Alphaproteobacteria</taxon>
        <taxon>Acetobacterales</taxon>
        <taxon>Roseomonadaceae</taxon>
        <taxon>Falsiroseomonas</taxon>
    </lineage>
</organism>
<keyword evidence="1" id="KW-0812">Transmembrane</keyword>
<feature type="transmembrane region" description="Helical" evidence="1">
    <location>
        <begin position="7"/>
        <end position="25"/>
    </location>
</feature>
<dbReference type="InterPro" id="IPR009935">
    <property type="entry name" value="DUF1467"/>
</dbReference>
<accession>A0A317F6U3</accession>
<feature type="transmembrane region" description="Helical" evidence="1">
    <location>
        <begin position="52"/>
        <end position="70"/>
    </location>
</feature>
<comment type="caution">
    <text evidence="2">The sequence shown here is derived from an EMBL/GenBank/DDBJ whole genome shotgun (WGS) entry which is preliminary data.</text>
</comment>
<evidence type="ECO:0000256" key="1">
    <source>
        <dbReference type="SAM" id="Phobius"/>
    </source>
</evidence>
<gene>
    <name evidence="2" type="ORF">DFH01_21535</name>
</gene>
<keyword evidence="1" id="KW-0472">Membrane</keyword>
<dbReference type="EMBL" id="QGNA01000005">
    <property type="protein sequence ID" value="PWS34931.1"/>
    <property type="molecule type" value="Genomic_DNA"/>
</dbReference>
<dbReference type="AlphaFoldDB" id="A0A317F6U3"/>
<reference evidence="3" key="1">
    <citation type="submission" date="2018-05" db="EMBL/GenBank/DDBJ databases">
        <authorList>
            <person name="Du Z."/>
            <person name="Wang X."/>
        </authorList>
    </citation>
    <scope>NUCLEOTIDE SEQUENCE [LARGE SCALE GENOMIC DNA]</scope>
    <source>
        <strain evidence="3">CQN31</strain>
    </source>
</reference>
<dbReference type="Pfam" id="PF07330">
    <property type="entry name" value="DUF1467"/>
    <property type="match status" value="1"/>
</dbReference>
<keyword evidence="3" id="KW-1185">Reference proteome</keyword>
<proteinExistence type="predicted"/>
<dbReference type="RefSeq" id="WP_109872573.1">
    <property type="nucleotide sequence ID" value="NZ_QGNA01000005.1"/>
</dbReference>